<feature type="transmembrane region" description="Helical" evidence="8">
    <location>
        <begin position="109"/>
        <end position="127"/>
    </location>
</feature>
<sequence>MFNSLKKLTKALNQKYTLGLFLLLYFGLLVYINSTYSFIGRGDYANYANVARNLLSGKGFSVDYLAFHYINYNTLTHPEDMWPILQPVFLAISFFFLGITPFAARLPNAIFLTALVALTYFFGQKLFNKKVALVASILTGLNSSLIVYSTTWITSDIFLALLSLIIFYLGYRAILSAQEGKLSLKLMVGLGILSGLAILQKPMGALFPFVYFLILFFYYRRNIPRFVTPGLIFIASTLLISGGFFIRNFILFGTFLLPTEHYLGYLIKYFPYENIFRIYYDNPPNLSTWLNYGLLDFLKVNFSYFRYSVDTFIYKDLLVPYTVIIFSLIEIYKIQDKRKYFFLPIICLISIMTLLMGTYWHYESRYYAMFIPVLNMLAVSGLLKIVTSFNLRSVLLILTLGFITFIPSAKAVFEGVKPKITDPSLIVYNWIRENTPRDSVITTLTPWELNFHAERKTITIPFEDKETILWMAKKYNSNYLELEFLNEIKRPSLKELYSGQNTNEFSKIYQVDGKIYLYQINWQNITLDEKGKPSWY</sequence>
<feature type="transmembrane region" description="Helical" evidence="8">
    <location>
        <begin position="232"/>
        <end position="257"/>
    </location>
</feature>
<evidence type="ECO:0000256" key="5">
    <source>
        <dbReference type="ARBA" id="ARBA00022692"/>
    </source>
</evidence>
<evidence type="ECO:0000256" key="7">
    <source>
        <dbReference type="ARBA" id="ARBA00023136"/>
    </source>
</evidence>
<dbReference type="InterPro" id="IPR050297">
    <property type="entry name" value="LipidA_mod_glycosyltrf_83"/>
</dbReference>
<feature type="domain" description="Glycosyltransferase RgtA/B/C/D-like" evidence="9">
    <location>
        <begin position="83"/>
        <end position="224"/>
    </location>
</feature>
<feature type="transmembrane region" description="Helical" evidence="8">
    <location>
        <begin position="147"/>
        <end position="170"/>
    </location>
</feature>
<name>A0A1G1WQT6_9BACT</name>
<feature type="transmembrane region" description="Helical" evidence="8">
    <location>
        <begin position="205"/>
        <end position="220"/>
    </location>
</feature>
<protein>
    <recommendedName>
        <fullName evidence="9">Glycosyltransferase RgtA/B/C/D-like domain-containing protein</fullName>
    </recommendedName>
</protein>
<evidence type="ECO:0000256" key="2">
    <source>
        <dbReference type="ARBA" id="ARBA00022475"/>
    </source>
</evidence>
<dbReference type="GO" id="GO:0016763">
    <property type="term" value="F:pentosyltransferase activity"/>
    <property type="evidence" value="ECO:0007669"/>
    <property type="project" value="TreeGrafter"/>
</dbReference>
<keyword evidence="3" id="KW-0328">Glycosyltransferase</keyword>
<reference evidence="10 11" key="1">
    <citation type="journal article" date="2016" name="Nat. Commun.">
        <title>Thousands of microbial genomes shed light on interconnected biogeochemical processes in an aquifer system.</title>
        <authorList>
            <person name="Anantharaman K."/>
            <person name="Brown C.T."/>
            <person name="Hug L.A."/>
            <person name="Sharon I."/>
            <person name="Castelle C.J."/>
            <person name="Probst A.J."/>
            <person name="Thomas B.C."/>
            <person name="Singh A."/>
            <person name="Wilkins M.J."/>
            <person name="Karaoz U."/>
            <person name="Brodie E.L."/>
            <person name="Williams K.H."/>
            <person name="Hubbard S.S."/>
            <person name="Banfield J.F."/>
        </authorList>
    </citation>
    <scope>NUCLEOTIDE SEQUENCE [LARGE SCALE GENOMIC DNA]</scope>
</reference>
<dbReference type="Proteomes" id="UP000177821">
    <property type="component" value="Unassembled WGS sequence"/>
</dbReference>
<gene>
    <name evidence="10" type="ORF">A3J50_03320</name>
</gene>
<proteinExistence type="predicted"/>
<dbReference type="EMBL" id="MHCX01000008">
    <property type="protein sequence ID" value="OGY30088.1"/>
    <property type="molecule type" value="Genomic_DNA"/>
</dbReference>
<evidence type="ECO:0000259" key="9">
    <source>
        <dbReference type="Pfam" id="PF13231"/>
    </source>
</evidence>
<evidence type="ECO:0000256" key="6">
    <source>
        <dbReference type="ARBA" id="ARBA00022989"/>
    </source>
</evidence>
<keyword evidence="5 8" id="KW-0812">Transmembrane</keyword>
<dbReference type="PANTHER" id="PTHR33908:SF11">
    <property type="entry name" value="MEMBRANE PROTEIN"/>
    <property type="match status" value="1"/>
</dbReference>
<feature type="transmembrane region" description="Helical" evidence="8">
    <location>
        <begin position="20"/>
        <end position="39"/>
    </location>
</feature>
<evidence type="ECO:0000256" key="8">
    <source>
        <dbReference type="SAM" id="Phobius"/>
    </source>
</evidence>
<keyword evidence="7 8" id="KW-0472">Membrane</keyword>
<organism evidence="10 11">
    <name type="scientific">Candidatus Woykebacteria bacterium RIFCSPHIGHO2_02_FULL_43_16b</name>
    <dbReference type="NCBI Taxonomy" id="1802601"/>
    <lineage>
        <taxon>Bacteria</taxon>
        <taxon>Candidatus Woykeibacteriota</taxon>
    </lineage>
</organism>
<feature type="transmembrane region" description="Helical" evidence="8">
    <location>
        <begin position="366"/>
        <end position="386"/>
    </location>
</feature>
<dbReference type="Pfam" id="PF13231">
    <property type="entry name" value="PMT_2"/>
    <property type="match status" value="1"/>
</dbReference>
<evidence type="ECO:0000313" key="11">
    <source>
        <dbReference type="Proteomes" id="UP000177821"/>
    </source>
</evidence>
<feature type="transmembrane region" description="Helical" evidence="8">
    <location>
        <begin position="312"/>
        <end position="329"/>
    </location>
</feature>
<keyword evidence="4" id="KW-0808">Transferase</keyword>
<evidence type="ECO:0000313" key="10">
    <source>
        <dbReference type="EMBL" id="OGY30088.1"/>
    </source>
</evidence>
<keyword evidence="6 8" id="KW-1133">Transmembrane helix</keyword>
<feature type="transmembrane region" description="Helical" evidence="8">
    <location>
        <begin position="341"/>
        <end position="360"/>
    </location>
</feature>
<dbReference type="PANTHER" id="PTHR33908">
    <property type="entry name" value="MANNOSYLTRANSFERASE YKCB-RELATED"/>
    <property type="match status" value="1"/>
</dbReference>
<feature type="transmembrane region" description="Helical" evidence="8">
    <location>
        <begin position="393"/>
        <end position="413"/>
    </location>
</feature>
<evidence type="ECO:0000256" key="3">
    <source>
        <dbReference type="ARBA" id="ARBA00022676"/>
    </source>
</evidence>
<keyword evidence="2" id="KW-1003">Cell membrane</keyword>
<evidence type="ECO:0000256" key="1">
    <source>
        <dbReference type="ARBA" id="ARBA00004651"/>
    </source>
</evidence>
<dbReference type="AlphaFoldDB" id="A0A1G1WQT6"/>
<evidence type="ECO:0000256" key="4">
    <source>
        <dbReference type="ARBA" id="ARBA00022679"/>
    </source>
</evidence>
<accession>A0A1G1WQT6</accession>
<dbReference type="GO" id="GO:0005886">
    <property type="term" value="C:plasma membrane"/>
    <property type="evidence" value="ECO:0007669"/>
    <property type="project" value="UniProtKB-SubCell"/>
</dbReference>
<dbReference type="InterPro" id="IPR038731">
    <property type="entry name" value="RgtA/B/C-like"/>
</dbReference>
<comment type="caution">
    <text evidence="10">The sequence shown here is derived from an EMBL/GenBank/DDBJ whole genome shotgun (WGS) entry which is preliminary data.</text>
</comment>
<comment type="subcellular location">
    <subcellularLocation>
        <location evidence="1">Cell membrane</location>
        <topology evidence="1">Multi-pass membrane protein</topology>
    </subcellularLocation>
</comment>
<feature type="transmembrane region" description="Helical" evidence="8">
    <location>
        <begin position="84"/>
        <end position="102"/>
    </location>
</feature>
<dbReference type="GO" id="GO:0009103">
    <property type="term" value="P:lipopolysaccharide biosynthetic process"/>
    <property type="evidence" value="ECO:0007669"/>
    <property type="project" value="UniProtKB-ARBA"/>
</dbReference>